<dbReference type="InterPro" id="IPR002501">
    <property type="entry name" value="PsdUridine_synth_N"/>
</dbReference>
<keyword evidence="9" id="KW-1185">Reference proteome</keyword>
<feature type="active site" description="Nucleophile" evidence="5">
    <location>
        <position position="48"/>
    </location>
</feature>
<keyword evidence="4 5" id="KW-0413">Isomerase</keyword>
<dbReference type="SUPFAM" id="SSF55120">
    <property type="entry name" value="Pseudouridine synthase"/>
    <property type="match status" value="1"/>
</dbReference>
<comment type="catalytic activity">
    <reaction evidence="1 5">
        <text>uridine(55) in tRNA = pseudouridine(55) in tRNA</text>
        <dbReference type="Rhea" id="RHEA:42532"/>
        <dbReference type="Rhea" id="RHEA-COMP:10101"/>
        <dbReference type="Rhea" id="RHEA-COMP:10102"/>
        <dbReference type="ChEBI" id="CHEBI:65314"/>
        <dbReference type="ChEBI" id="CHEBI:65315"/>
        <dbReference type="EC" id="5.4.99.25"/>
    </reaction>
</comment>
<comment type="caution">
    <text evidence="8">The sequence shown here is derived from an EMBL/GenBank/DDBJ whole genome shotgun (WGS) entry which is preliminary data.</text>
</comment>
<evidence type="ECO:0000256" key="2">
    <source>
        <dbReference type="ARBA" id="ARBA00005642"/>
    </source>
</evidence>
<reference evidence="8 9" key="1">
    <citation type="submission" date="2023-07" db="EMBL/GenBank/DDBJ databases">
        <title>Genomic Encyclopedia of Type Strains, Phase IV (KMG-IV): sequencing the most valuable type-strain genomes for metagenomic binning, comparative biology and taxonomic classification.</title>
        <authorList>
            <person name="Goeker M."/>
        </authorList>
    </citation>
    <scope>NUCLEOTIDE SEQUENCE [LARGE SCALE GENOMIC DNA]</scope>
    <source>
        <strain evidence="8 9">DSM 5896</strain>
    </source>
</reference>
<dbReference type="HAMAP" id="MF_01080">
    <property type="entry name" value="TruB_bact"/>
    <property type="match status" value="1"/>
</dbReference>
<dbReference type="InterPro" id="IPR014780">
    <property type="entry name" value="tRNA_psdUridine_synth_TruB"/>
</dbReference>
<evidence type="ECO:0000313" key="9">
    <source>
        <dbReference type="Proteomes" id="UP001237448"/>
    </source>
</evidence>
<dbReference type="NCBIfam" id="TIGR00431">
    <property type="entry name" value="TruB"/>
    <property type="match status" value="1"/>
</dbReference>
<sequence length="311" mass="33403">MNAPRSTKVEVDGWVILDKPVGMTSTQGVAVVKRIFNAKKAGHAGTLDPLASGLLPIALGEATKTVPYVMDGRKVYRFTVAWGVETNTDDTEGEAVATSDKRPERGDIEALLPRYTGVISQVPPKFSAIKIDGERAYDLARDGEEVELAARQIEIHRLVIAASSPDSTTFEAECGKGTYVRALARDLGRDLGCYGHVIDLRRAVVGTFDEEDAVTPDELRAMKDGLDGFAPVQNALLPVETALEALPTLAVSQHDASRLARGQSVLLRGRDAPVFEGTAAVMSGGTLIALAELERGELMPRRIFRLAAPRA</sequence>
<gene>
    <name evidence="5" type="primary">truB</name>
    <name evidence="8" type="ORF">J3R73_002238</name>
</gene>
<protein>
    <recommendedName>
        <fullName evidence="5">tRNA pseudouridine synthase B</fullName>
        <ecNumber evidence="5">5.4.99.25</ecNumber>
    </recommendedName>
    <alternativeName>
        <fullName evidence="5">tRNA pseudouridine(55) synthase</fullName>
        <shortName evidence="5">Psi55 synthase</shortName>
    </alternativeName>
    <alternativeName>
        <fullName evidence="5">tRNA pseudouridylate synthase</fullName>
    </alternativeName>
    <alternativeName>
        <fullName evidence="5">tRNA-uridine isomerase</fullName>
    </alternativeName>
</protein>
<dbReference type="Pfam" id="PF01509">
    <property type="entry name" value="TruB_N"/>
    <property type="match status" value="1"/>
</dbReference>
<dbReference type="Pfam" id="PF16198">
    <property type="entry name" value="TruB_C_2"/>
    <property type="match status" value="1"/>
</dbReference>
<dbReference type="GO" id="GO:0160148">
    <property type="term" value="F:tRNA pseudouridine(55) synthase activity"/>
    <property type="evidence" value="ECO:0007669"/>
    <property type="project" value="UniProtKB-EC"/>
</dbReference>
<evidence type="ECO:0000256" key="1">
    <source>
        <dbReference type="ARBA" id="ARBA00000385"/>
    </source>
</evidence>
<organism evidence="8 9">
    <name type="scientific">Labrys monachus</name>
    <dbReference type="NCBI Taxonomy" id="217067"/>
    <lineage>
        <taxon>Bacteria</taxon>
        <taxon>Pseudomonadati</taxon>
        <taxon>Pseudomonadota</taxon>
        <taxon>Alphaproteobacteria</taxon>
        <taxon>Hyphomicrobiales</taxon>
        <taxon>Xanthobacteraceae</taxon>
        <taxon>Labrys</taxon>
    </lineage>
</organism>
<comment type="function">
    <text evidence="5">Responsible for synthesis of pseudouridine from uracil-55 in the psi GC loop of transfer RNAs.</text>
</comment>
<comment type="similarity">
    <text evidence="2 5">Belongs to the pseudouridine synthase TruB family. Type 1 subfamily.</text>
</comment>
<feature type="domain" description="tRNA pseudouridylate synthase B C-terminal" evidence="7">
    <location>
        <begin position="181"/>
        <end position="244"/>
    </location>
</feature>
<evidence type="ECO:0000259" key="7">
    <source>
        <dbReference type="Pfam" id="PF16198"/>
    </source>
</evidence>
<dbReference type="CDD" id="cd02573">
    <property type="entry name" value="PseudoU_synth_EcTruB"/>
    <property type="match status" value="1"/>
</dbReference>
<keyword evidence="3 5" id="KW-0819">tRNA processing</keyword>
<name>A0ABU0FDC4_9HYPH</name>
<evidence type="ECO:0000259" key="6">
    <source>
        <dbReference type="Pfam" id="PF01509"/>
    </source>
</evidence>
<dbReference type="RefSeq" id="WP_307426325.1">
    <property type="nucleotide sequence ID" value="NZ_JAUSVK010000001.1"/>
</dbReference>
<dbReference type="InterPro" id="IPR032819">
    <property type="entry name" value="TruB_C"/>
</dbReference>
<feature type="domain" description="Pseudouridine synthase II N-terminal" evidence="6">
    <location>
        <begin position="33"/>
        <end position="180"/>
    </location>
</feature>
<dbReference type="Proteomes" id="UP001237448">
    <property type="component" value="Unassembled WGS sequence"/>
</dbReference>
<dbReference type="PANTHER" id="PTHR13767:SF2">
    <property type="entry name" value="PSEUDOURIDYLATE SYNTHASE TRUB1"/>
    <property type="match status" value="1"/>
</dbReference>
<proteinExistence type="inferred from homology"/>
<dbReference type="InterPro" id="IPR020103">
    <property type="entry name" value="PsdUridine_synth_cat_dom_sf"/>
</dbReference>
<evidence type="ECO:0000313" key="8">
    <source>
        <dbReference type="EMBL" id="MDQ0392446.1"/>
    </source>
</evidence>
<dbReference type="PANTHER" id="PTHR13767">
    <property type="entry name" value="TRNA-PSEUDOURIDINE SYNTHASE"/>
    <property type="match status" value="1"/>
</dbReference>
<evidence type="ECO:0000256" key="3">
    <source>
        <dbReference type="ARBA" id="ARBA00022694"/>
    </source>
</evidence>
<evidence type="ECO:0000256" key="4">
    <source>
        <dbReference type="ARBA" id="ARBA00023235"/>
    </source>
</evidence>
<dbReference type="EC" id="5.4.99.25" evidence="5"/>
<evidence type="ECO:0000256" key="5">
    <source>
        <dbReference type="HAMAP-Rule" id="MF_01080"/>
    </source>
</evidence>
<dbReference type="EMBL" id="JAUSVK010000001">
    <property type="protein sequence ID" value="MDQ0392446.1"/>
    <property type="molecule type" value="Genomic_DNA"/>
</dbReference>
<dbReference type="Gene3D" id="3.30.2350.10">
    <property type="entry name" value="Pseudouridine synthase"/>
    <property type="match status" value="1"/>
</dbReference>
<accession>A0ABU0FDC4</accession>